<evidence type="ECO:0000256" key="1">
    <source>
        <dbReference type="SAM" id="Coils"/>
    </source>
</evidence>
<name>A0ABU2CDV0_9BURK</name>
<dbReference type="RefSeq" id="WP_310375979.1">
    <property type="nucleotide sequence ID" value="NZ_JAVDXT010000004.1"/>
</dbReference>
<keyword evidence="1" id="KW-0175">Coiled coil</keyword>
<gene>
    <name evidence="3" type="ORF">J2X19_004076</name>
</gene>
<protein>
    <submittedName>
        <fullName evidence="3">Membrane chloride channel (Bestrophin family)</fullName>
    </submittedName>
</protein>
<evidence type="ECO:0000256" key="2">
    <source>
        <dbReference type="SAM" id="MobiDB-lite"/>
    </source>
</evidence>
<dbReference type="Pfam" id="PF14282">
    <property type="entry name" value="FlxA"/>
    <property type="match status" value="1"/>
</dbReference>
<dbReference type="EMBL" id="JAVDXT010000004">
    <property type="protein sequence ID" value="MDR7379382.1"/>
    <property type="molecule type" value="Genomic_DNA"/>
</dbReference>
<evidence type="ECO:0000313" key="3">
    <source>
        <dbReference type="EMBL" id="MDR7379382.1"/>
    </source>
</evidence>
<accession>A0ABU2CDV0</accession>
<organism evidence="3 4">
    <name type="scientific">Rhodoferax ferrireducens</name>
    <dbReference type="NCBI Taxonomy" id="192843"/>
    <lineage>
        <taxon>Bacteria</taxon>
        <taxon>Pseudomonadati</taxon>
        <taxon>Pseudomonadota</taxon>
        <taxon>Betaproteobacteria</taxon>
        <taxon>Burkholderiales</taxon>
        <taxon>Comamonadaceae</taxon>
        <taxon>Rhodoferax</taxon>
    </lineage>
</organism>
<comment type="caution">
    <text evidence="3">The sequence shown here is derived from an EMBL/GenBank/DDBJ whole genome shotgun (WGS) entry which is preliminary data.</text>
</comment>
<sequence length="110" mass="11764">MQISSTTSTGGLGSKAGGDIAALQKQLRQLTDQLKNVASLDMEPKAKEERVKLIQAQIQMVQQQIAAIQRQSQQEQMSKQLAEQAAKQVKASDASPARTPGLGGSVDVYV</sequence>
<dbReference type="InterPro" id="IPR025577">
    <property type="entry name" value="FlxA"/>
</dbReference>
<reference evidence="3 4" key="1">
    <citation type="submission" date="2023-07" db="EMBL/GenBank/DDBJ databases">
        <title>Sorghum-associated microbial communities from plants grown in Nebraska, USA.</title>
        <authorList>
            <person name="Schachtman D."/>
        </authorList>
    </citation>
    <scope>NUCLEOTIDE SEQUENCE [LARGE SCALE GENOMIC DNA]</scope>
    <source>
        <strain evidence="3 4">BE313</strain>
    </source>
</reference>
<dbReference type="Proteomes" id="UP001180487">
    <property type="component" value="Unassembled WGS sequence"/>
</dbReference>
<keyword evidence="4" id="KW-1185">Reference proteome</keyword>
<feature type="coiled-coil region" evidence="1">
    <location>
        <begin position="20"/>
        <end position="71"/>
    </location>
</feature>
<feature type="region of interest" description="Disordered" evidence="2">
    <location>
        <begin position="72"/>
        <end position="110"/>
    </location>
</feature>
<feature type="compositionally biased region" description="Low complexity" evidence="2">
    <location>
        <begin position="72"/>
        <end position="82"/>
    </location>
</feature>
<proteinExistence type="predicted"/>
<evidence type="ECO:0000313" key="4">
    <source>
        <dbReference type="Proteomes" id="UP001180487"/>
    </source>
</evidence>